<proteinExistence type="predicted"/>
<sequence>MGSRIPAASLDFDDRLTVIHGASDTGKSFVLSALDYMLGAQSIKRVAELEQYSSALLTLTDSGGQSYTLSRGLEGGNFSLWFGSHETVPSGYPDRILAERHGQRGADNISAFYLDLVGLSGAQVRRNSRNQTRALSVRDLARISLVDETEMQAEQSPVLTGQYVTSTAEKSVFKMLLDGDDDSALVAPSTDPDERATRGQVELLNSIIEDLRQAAEGVGDQGQLVAQLERLNSVIEQDSSDMSAALARRDELVSQRQAVSQRMSFEQDRVSEADALIARFGLLLAQYDSDLERLELLDETGALLGLFREDFCVVCGSELGGHQDQDHQEEQPEGLAEAVSAERRKTMLLRSDLVSTMNDLGEQRERSIAAVTAAEREIGELAAQLAETEAELSPTAVDVRLLVDERSQVEHALGLYDQIATLESRLAALGDGRQAKVVATVGPSNRSAREFADEVRDVLRAWQVPEAEHVLFDFSTYDLVVGDRARASRGKGVRAILHAAFTVGLANYCLRRDLPHPGVIVLDSPLVTYRPPGYVNETVSADDEPVSASVADAFYRWLAQSFEGQAIVLENTAPPRDVADRAQVVEFTKVADAGRYGFFPVAP</sequence>
<evidence type="ECO:0000313" key="2">
    <source>
        <dbReference type="Proteomes" id="UP001168537"/>
    </source>
</evidence>
<protein>
    <recommendedName>
        <fullName evidence="3">Rad50/SbcC-type AAA domain-containing protein</fullName>
    </recommendedName>
</protein>
<dbReference type="SUPFAM" id="SSF52540">
    <property type="entry name" value="P-loop containing nucleoside triphosphate hydrolases"/>
    <property type="match status" value="1"/>
</dbReference>
<accession>A0ABT8EYU3</accession>
<dbReference type="EMBL" id="JAUHJR010000011">
    <property type="protein sequence ID" value="MDN4163360.1"/>
    <property type="molecule type" value="Genomic_DNA"/>
</dbReference>
<gene>
    <name evidence="1" type="ORF">QWY29_18460</name>
</gene>
<reference evidence="1" key="1">
    <citation type="submission" date="2023-06" db="EMBL/GenBank/DDBJ databases">
        <title>Draft genome sequence of Nocardioides sp. SOB72.</title>
        <authorList>
            <person name="Zhang G."/>
        </authorList>
    </citation>
    <scope>NUCLEOTIDE SEQUENCE</scope>
    <source>
        <strain evidence="1">SOB72</strain>
    </source>
</reference>
<dbReference type="InterPro" id="IPR027417">
    <property type="entry name" value="P-loop_NTPase"/>
</dbReference>
<dbReference type="Gene3D" id="3.40.50.300">
    <property type="entry name" value="P-loop containing nucleotide triphosphate hydrolases"/>
    <property type="match status" value="1"/>
</dbReference>
<comment type="caution">
    <text evidence="1">The sequence shown here is derived from an EMBL/GenBank/DDBJ whole genome shotgun (WGS) entry which is preliminary data.</text>
</comment>
<dbReference type="Proteomes" id="UP001168537">
    <property type="component" value="Unassembled WGS sequence"/>
</dbReference>
<organism evidence="1 2">
    <name type="scientific">Nocardioides abyssi</name>
    <dbReference type="NCBI Taxonomy" id="3058370"/>
    <lineage>
        <taxon>Bacteria</taxon>
        <taxon>Bacillati</taxon>
        <taxon>Actinomycetota</taxon>
        <taxon>Actinomycetes</taxon>
        <taxon>Propionibacteriales</taxon>
        <taxon>Nocardioidaceae</taxon>
        <taxon>Nocardioides</taxon>
    </lineage>
</organism>
<evidence type="ECO:0008006" key="3">
    <source>
        <dbReference type="Google" id="ProtNLM"/>
    </source>
</evidence>
<keyword evidence="2" id="KW-1185">Reference proteome</keyword>
<evidence type="ECO:0000313" key="1">
    <source>
        <dbReference type="EMBL" id="MDN4163360.1"/>
    </source>
</evidence>
<name>A0ABT8EYU3_9ACTN</name>
<dbReference type="RefSeq" id="WP_300962658.1">
    <property type="nucleotide sequence ID" value="NZ_JAUHJR010000011.1"/>
</dbReference>